<evidence type="ECO:0000313" key="2">
    <source>
        <dbReference type="Proteomes" id="UP000270094"/>
    </source>
</evidence>
<accession>A0A3P7L9Y7</accession>
<gene>
    <name evidence="1" type="ORF">SVUK_LOCUS10926</name>
</gene>
<name>A0A3P7L9Y7_STRVU</name>
<keyword evidence="2" id="KW-1185">Reference proteome</keyword>
<organism evidence="1 2">
    <name type="scientific">Strongylus vulgaris</name>
    <name type="common">Blood worm</name>
    <dbReference type="NCBI Taxonomy" id="40348"/>
    <lineage>
        <taxon>Eukaryota</taxon>
        <taxon>Metazoa</taxon>
        <taxon>Ecdysozoa</taxon>
        <taxon>Nematoda</taxon>
        <taxon>Chromadorea</taxon>
        <taxon>Rhabditida</taxon>
        <taxon>Rhabditina</taxon>
        <taxon>Rhabditomorpha</taxon>
        <taxon>Strongyloidea</taxon>
        <taxon>Strongylidae</taxon>
        <taxon>Strongylus</taxon>
    </lineage>
</organism>
<dbReference type="OrthoDB" id="10582676at2759"/>
<dbReference type="Proteomes" id="UP000270094">
    <property type="component" value="Unassembled WGS sequence"/>
</dbReference>
<sequence>MIYTLKKRFAKATHRQILAALEHEIEPPYRDVYKSEVMKKLVGLSKRKQILMDELVSTYNVTQAQDHQQLYDIFATRALGDIVNDILQGTSADPQKHNRFKALSKSLARASKSDAVSKVR</sequence>
<evidence type="ECO:0000313" key="1">
    <source>
        <dbReference type="EMBL" id="VDM75928.1"/>
    </source>
</evidence>
<dbReference type="EMBL" id="UYYB01096055">
    <property type="protein sequence ID" value="VDM75928.1"/>
    <property type="molecule type" value="Genomic_DNA"/>
</dbReference>
<dbReference type="AlphaFoldDB" id="A0A3P7L9Y7"/>
<reference evidence="1 2" key="1">
    <citation type="submission" date="2018-11" db="EMBL/GenBank/DDBJ databases">
        <authorList>
            <consortium name="Pathogen Informatics"/>
        </authorList>
    </citation>
    <scope>NUCLEOTIDE SEQUENCE [LARGE SCALE GENOMIC DNA]</scope>
</reference>
<protein>
    <submittedName>
        <fullName evidence="1">Uncharacterized protein</fullName>
    </submittedName>
</protein>
<proteinExistence type="predicted"/>